<evidence type="ECO:0000313" key="3">
    <source>
        <dbReference type="Proteomes" id="UP000023152"/>
    </source>
</evidence>
<dbReference type="EMBL" id="ASPP01026798">
    <property type="protein sequence ID" value="ETO06782.1"/>
    <property type="molecule type" value="Genomic_DNA"/>
</dbReference>
<feature type="non-terminal residue" evidence="2">
    <location>
        <position position="326"/>
    </location>
</feature>
<name>X6M057_RETFI</name>
<feature type="region of interest" description="Disordered" evidence="1">
    <location>
        <begin position="183"/>
        <end position="209"/>
    </location>
</feature>
<evidence type="ECO:0000313" key="2">
    <source>
        <dbReference type="EMBL" id="ETO06782.1"/>
    </source>
</evidence>
<feature type="compositionally biased region" description="Basic residues" evidence="1">
    <location>
        <begin position="27"/>
        <end position="48"/>
    </location>
</feature>
<evidence type="ECO:0000256" key="1">
    <source>
        <dbReference type="SAM" id="MobiDB-lite"/>
    </source>
</evidence>
<proteinExistence type="predicted"/>
<feature type="compositionally biased region" description="Basic and acidic residues" evidence="1">
    <location>
        <begin position="10"/>
        <end position="26"/>
    </location>
</feature>
<feature type="region of interest" description="Disordered" evidence="1">
    <location>
        <begin position="1"/>
        <end position="56"/>
    </location>
</feature>
<accession>X6M057</accession>
<comment type="caution">
    <text evidence="2">The sequence shown here is derived from an EMBL/GenBank/DDBJ whole genome shotgun (WGS) entry which is preliminary data.</text>
</comment>
<gene>
    <name evidence="2" type="ORF">RFI_30612</name>
</gene>
<feature type="compositionally biased region" description="Acidic residues" evidence="1">
    <location>
        <begin position="189"/>
        <end position="200"/>
    </location>
</feature>
<keyword evidence="3" id="KW-1185">Reference proteome</keyword>
<organism evidence="2 3">
    <name type="scientific">Reticulomyxa filosa</name>
    <dbReference type="NCBI Taxonomy" id="46433"/>
    <lineage>
        <taxon>Eukaryota</taxon>
        <taxon>Sar</taxon>
        <taxon>Rhizaria</taxon>
        <taxon>Retaria</taxon>
        <taxon>Foraminifera</taxon>
        <taxon>Monothalamids</taxon>
        <taxon>Reticulomyxidae</taxon>
        <taxon>Reticulomyxa</taxon>
    </lineage>
</organism>
<sequence length="326" mass="38200">MQKRKSTSMTRHEQEKEGGDGRQGGKERKRTQSKIRNTKQREKKKHHINTNDETAKDADKEWARVISQLVMDYPLQKHMKIRHIKTEEAIEELKKMATEMKPLVDLVGSHESSRSKELQRITVLLLNHVSVVFGRNIVEILLNLVESTEEEIQYWSDLCVNESKGISNWFHWKRSMNKDGYVTTQKKEEEEEEEESEVEDEAHTKSSFATSSKDVLAKRLKEFRRLRRELLEQIGHIQTWCWRLYQLHGYSVNGNDDNHLDARAHETYDKQHFLRLTDVPVNASANVNVSTNPFEYAYTHTYTYAHGNNADTYSNNVNNNINNINN</sequence>
<dbReference type="Proteomes" id="UP000023152">
    <property type="component" value="Unassembled WGS sequence"/>
</dbReference>
<protein>
    <submittedName>
        <fullName evidence="2">Uncharacterized protein</fullName>
    </submittedName>
</protein>
<dbReference type="AlphaFoldDB" id="X6M057"/>
<reference evidence="2 3" key="1">
    <citation type="journal article" date="2013" name="Curr. Biol.">
        <title>The Genome of the Foraminiferan Reticulomyxa filosa.</title>
        <authorList>
            <person name="Glockner G."/>
            <person name="Hulsmann N."/>
            <person name="Schleicher M."/>
            <person name="Noegel A.A."/>
            <person name="Eichinger L."/>
            <person name="Gallinger C."/>
            <person name="Pawlowski J."/>
            <person name="Sierra R."/>
            <person name="Euteneuer U."/>
            <person name="Pillet L."/>
            <person name="Moustafa A."/>
            <person name="Platzer M."/>
            <person name="Groth M."/>
            <person name="Szafranski K."/>
            <person name="Schliwa M."/>
        </authorList>
    </citation>
    <scope>NUCLEOTIDE SEQUENCE [LARGE SCALE GENOMIC DNA]</scope>
</reference>